<proteinExistence type="predicted"/>
<dbReference type="RefSeq" id="WP_301855067.1">
    <property type="nucleotide sequence ID" value="NZ_JAUJWU010000001.1"/>
</dbReference>
<accession>A0ABT8N9P6</accession>
<gene>
    <name evidence="5" type="ORF">QWY13_03860</name>
</gene>
<keyword evidence="6" id="KW-1185">Reference proteome</keyword>
<dbReference type="PANTHER" id="PTHR30168">
    <property type="entry name" value="PUTATIVE MEMBRANE PROTEIN YPFJ"/>
    <property type="match status" value="1"/>
</dbReference>
<dbReference type="EMBL" id="JAUJWU010000001">
    <property type="protein sequence ID" value="MDN7244620.1"/>
    <property type="molecule type" value="Genomic_DNA"/>
</dbReference>
<dbReference type="Pfam" id="PF04228">
    <property type="entry name" value="Zn_peptidase"/>
    <property type="match status" value="1"/>
</dbReference>
<evidence type="ECO:0000313" key="5">
    <source>
        <dbReference type="EMBL" id="MDN7244620.1"/>
    </source>
</evidence>
<keyword evidence="2" id="KW-0812">Transmembrane</keyword>
<evidence type="ECO:0000256" key="2">
    <source>
        <dbReference type="ARBA" id="ARBA00022692"/>
    </source>
</evidence>
<reference evidence="5 6" key="1">
    <citation type="submission" date="2023-07" db="EMBL/GenBank/DDBJ databases">
        <title>Novel species in genus Planococcus.</title>
        <authorList>
            <person name="Ning S."/>
        </authorList>
    </citation>
    <scope>NUCLEOTIDE SEQUENCE [LARGE SCALE GENOMIC DNA]</scope>
    <source>
        <strain evidence="5 6">N017</strain>
    </source>
</reference>
<keyword evidence="4" id="KW-0472">Membrane</keyword>
<comment type="subcellular location">
    <subcellularLocation>
        <location evidence="1">Membrane</location>
        <topology evidence="1">Single-pass membrane protein</topology>
    </subcellularLocation>
</comment>
<evidence type="ECO:0000256" key="3">
    <source>
        <dbReference type="ARBA" id="ARBA00022989"/>
    </source>
</evidence>
<evidence type="ECO:0000256" key="1">
    <source>
        <dbReference type="ARBA" id="ARBA00004167"/>
    </source>
</evidence>
<name>A0ABT8N9P6_9BACL</name>
<comment type="caution">
    <text evidence="5">The sequence shown here is derived from an EMBL/GenBank/DDBJ whole genome shotgun (WGS) entry which is preliminary data.</text>
</comment>
<evidence type="ECO:0000256" key="4">
    <source>
        <dbReference type="ARBA" id="ARBA00023136"/>
    </source>
</evidence>
<dbReference type="PANTHER" id="PTHR30168:SF0">
    <property type="entry name" value="INNER MEMBRANE PROTEIN"/>
    <property type="match status" value="1"/>
</dbReference>
<organism evidence="5 6">
    <name type="scientific">Planococcus shenhongbingii</name>
    <dbReference type="NCBI Taxonomy" id="3058398"/>
    <lineage>
        <taxon>Bacteria</taxon>
        <taxon>Bacillati</taxon>
        <taxon>Bacillota</taxon>
        <taxon>Bacilli</taxon>
        <taxon>Bacillales</taxon>
        <taxon>Caryophanaceae</taxon>
        <taxon>Planococcus</taxon>
    </lineage>
</organism>
<keyword evidence="3" id="KW-1133">Transmembrane helix</keyword>
<evidence type="ECO:0000313" key="6">
    <source>
        <dbReference type="Proteomes" id="UP001172142"/>
    </source>
</evidence>
<protein>
    <submittedName>
        <fullName evidence="5">Neutral zinc metallopeptidase</fullName>
    </submittedName>
</protein>
<dbReference type="Proteomes" id="UP001172142">
    <property type="component" value="Unassembled WGS sequence"/>
</dbReference>
<sequence>MRKRTSKLLVAALLTIILTGFGNFQNPVIHVSATQLSFASQPYSLSPEVMPAPDYKTDLPADHSMYDYLVYLVNDVDAFWSPIMIGAGHADPFTNYSFPAPGEPVNTNCAFEGDLENPAQAFYCGFDDQIVVTQEMARQIWEGTYKTNSDPSSDYSAGDFSVAFIVAHEYAHNLQTELGWLPIYEDEEPLATSRSLELNADCLAGVWANSVYHRGLLETADIEEAMRTLADIGQDSSVPNPTHGTPQERTDAFMLGYNNGSASSCDPYLFNPY</sequence>
<dbReference type="InterPro" id="IPR007343">
    <property type="entry name" value="Uncharacterised_pept_Zn_put"/>
</dbReference>